<dbReference type="EMBL" id="JARBHB010000002">
    <property type="protein sequence ID" value="KAJ8894245.1"/>
    <property type="molecule type" value="Genomic_DNA"/>
</dbReference>
<proteinExistence type="predicted"/>
<reference evidence="1 2" key="1">
    <citation type="submission" date="2023-02" db="EMBL/GenBank/DDBJ databases">
        <title>LHISI_Scaffold_Assembly.</title>
        <authorList>
            <person name="Stuart O.P."/>
            <person name="Cleave R."/>
            <person name="Magrath M.J.L."/>
            <person name="Mikheyev A.S."/>
        </authorList>
    </citation>
    <scope>NUCLEOTIDE SEQUENCE [LARGE SCALE GENOMIC DNA]</scope>
    <source>
        <strain evidence="1">Daus_M_001</strain>
        <tissue evidence="1">Leg muscle</tissue>
    </source>
</reference>
<accession>A0ABQ9IC58</accession>
<evidence type="ECO:0000313" key="2">
    <source>
        <dbReference type="Proteomes" id="UP001159363"/>
    </source>
</evidence>
<keyword evidence="2" id="KW-1185">Reference proteome</keyword>
<feature type="non-terminal residue" evidence="1">
    <location>
        <position position="210"/>
    </location>
</feature>
<comment type="caution">
    <text evidence="1">The sequence shown here is derived from an EMBL/GenBank/DDBJ whole genome shotgun (WGS) entry which is preliminary data.</text>
</comment>
<evidence type="ECO:0000313" key="1">
    <source>
        <dbReference type="EMBL" id="KAJ8894245.1"/>
    </source>
</evidence>
<name>A0ABQ9IC58_9NEOP</name>
<dbReference type="Proteomes" id="UP001159363">
    <property type="component" value="Chromosome 2"/>
</dbReference>
<gene>
    <name evidence="1" type="ORF">PR048_006857</name>
</gene>
<evidence type="ECO:0008006" key="3">
    <source>
        <dbReference type="Google" id="ProtNLM"/>
    </source>
</evidence>
<sequence length="210" mass="24295">MCADNTNSNLGGVASKGVGCTAHVHNTVQAAAVILPIGVGGTVSQIDSFLHIYTVHFAKLKEFCKFVAKDYQKVLGYSKTRWLTPLAAVERLLNLFLPLKSYFQSEKIHPNSIKKFLENLYLSDTWLYFVHNQAAVTVFERNQHWRDFANERVLSLMNNFWTREKTQLSVETLKAMWVTKIKFQYSCVEFFKMFRENRNLLKQIRSSRST</sequence>
<organism evidence="1 2">
    <name type="scientific">Dryococelus australis</name>
    <dbReference type="NCBI Taxonomy" id="614101"/>
    <lineage>
        <taxon>Eukaryota</taxon>
        <taxon>Metazoa</taxon>
        <taxon>Ecdysozoa</taxon>
        <taxon>Arthropoda</taxon>
        <taxon>Hexapoda</taxon>
        <taxon>Insecta</taxon>
        <taxon>Pterygota</taxon>
        <taxon>Neoptera</taxon>
        <taxon>Polyneoptera</taxon>
        <taxon>Phasmatodea</taxon>
        <taxon>Verophasmatodea</taxon>
        <taxon>Anareolatae</taxon>
        <taxon>Phasmatidae</taxon>
        <taxon>Eurycanthinae</taxon>
        <taxon>Dryococelus</taxon>
    </lineage>
</organism>
<protein>
    <recommendedName>
        <fullName evidence="3">Transposase</fullName>
    </recommendedName>
</protein>